<evidence type="ECO:0000313" key="13">
    <source>
        <dbReference type="Proteomes" id="UP000286934"/>
    </source>
</evidence>
<organism evidence="12 13">
    <name type="scientific">Aliidiomarina shirensis</name>
    <dbReference type="NCBI Taxonomy" id="1048642"/>
    <lineage>
        <taxon>Bacteria</taxon>
        <taxon>Pseudomonadati</taxon>
        <taxon>Pseudomonadota</taxon>
        <taxon>Gammaproteobacteria</taxon>
        <taxon>Alteromonadales</taxon>
        <taxon>Idiomarinaceae</taxon>
        <taxon>Aliidiomarina</taxon>
    </lineage>
</organism>
<dbReference type="NCBIfam" id="TIGR02532">
    <property type="entry name" value="IV_pilin_GFxxxE"/>
    <property type="match status" value="1"/>
</dbReference>
<evidence type="ECO:0000256" key="3">
    <source>
        <dbReference type="ARBA" id="ARBA00022475"/>
    </source>
</evidence>
<evidence type="ECO:0000256" key="4">
    <source>
        <dbReference type="ARBA" id="ARBA00022481"/>
    </source>
</evidence>
<sequence>MRGFSLIEVMLVTLLLTVLGAMGWPALQRNLWQQQLYSSAEQIYAAIRDARLQAIASGEDQWFGFSKSGELCFWQTERPPQSCAPEHFASGTASQRVIQQPPELINIATNFSPIPAVRFSALNGMAGFSAGRFQISHSELSDQSIRVIISTLGRIRICIAGTHNHRFAKC</sequence>
<dbReference type="OrthoDB" id="6399949at2"/>
<comment type="subcellular location">
    <subcellularLocation>
        <location evidence="1">Cell inner membrane</location>
        <topology evidence="1">Single-pass membrane protein</topology>
    </subcellularLocation>
</comment>
<dbReference type="GO" id="GO:0015627">
    <property type="term" value="C:type II protein secretion system complex"/>
    <property type="evidence" value="ECO:0007669"/>
    <property type="project" value="InterPro"/>
</dbReference>
<dbReference type="InterPro" id="IPR012902">
    <property type="entry name" value="N_methyl_site"/>
</dbReference>
<comment type="similarity">
    <text evidence="9">Belongs to the GSP H family.</text>
</comment>
<keyword evidence="8" id="KW-0472">Membrane</keyword>
<evidence type="ECO:0000256" key="1">
    <source>
        <dbReference type="ARBA" id="ARBA00004377"/>
    </source>
</evidence>
<dbReference type="InterPro" id="IPR045584">
    <property type="entry name" value="Pilin-like"/>
</dbReference>
<keyword evidence="4" id="KW-0488">Methylation</keyword>
<evidence type="ECO:0000256" key="6">
    <source>
        <dbReference type="ARBA" id="ARBA00022692"/>
    </source>
</evidence>
<evidence type="ECO:0000256" key="5">
    <source>
        <dbReference type="ARBA" id="ARBA00022519"/>
    </source>
</evidence>
<dbReference type="EMBL" id="PIPP01000002">
    <property type="protein sequence ID" value="RUO37390.1"/>
    <property type="molecule type" value="Genomic_DNA"/>
</dbReference>
<accession>A0A432WUD8</accession>
<evidence type="ECO:0000256" key="9">
    <source>
        <dbReference type="ARBA" id="ARBA00025772"/>
    </source>
</evidence>
<keyword evidence="13" id="KW-1185">Reference proteome</keyword>
<dbReference type="Proteomes" id="UP000286934">
    <property type="component" value="Unassembled WGS sequence"/>
</dbReference>
<dbReference type="PROSITE" id="PS00409">
    <property type="entry name" value="PROKAR_NTER_METHYL"/>
    <property type="match status" value="1"/>
</dbReference>
<comment type="caution">
    <text evidence="12">The sequence shown here is derived from an EMBL/GenBank/DDBJ whole genome shotgun (WGS) entry which is preliminary data.</text>
</comment>
<evidence type="ECO:0000256" key="2">
    <source>
        <dbReference type="ARBA" id="ARBA00021549"/>
    </source>
</evidence>
<dbReference type="SUPFAM" id="SSF54523">
    <property type="entry name" value="Pili subunits"/>
    <property type="match status" value="1"/>
</dbReference>
<evidence type="ECO:0000259" key="11">
    <source>
        <dbReference type="Pfam" id="PF12019"/>
    </source>
</evidence>
<dbReference type="GO" id="GO:0005886">
    <property type="term" value="C:plasma membrane"/>
    <property type="evidence" value="ECO:0007669"/>
    <property type="project" value="UniProtKB-SubCell"/>
</dbReference>
<dbReference type="GO" id="GO:0015628">
    <property type="term" value="P:protein secretion by the type II secretion system"/>
    <property type="evidence" value="ECO:0007669"/>
    <property type="project" value="InterPro"/>
</dbReference>
<keyword evidence="3" id="KW-1003">Cell membrane</keyword>
<feature type="domain" description="General secretion pathway GspH" evidence="11">
    <location>
        <begin position="40"/>
        <end position="153"/>
    </location>
</feature>
<evidence type="ECO:0000256" key="8">
    <source>
        <dbReference type="ARBA" id="ARBA00023136"/>
    </source>
</evidence>
<name>A0A432WUD8_9GAMM</name>
<protein>
    <recommendedName>
        <fullName evidence="2">Type II secretion system protein H</fullName>
    </recommendedName>
    <alternativeName>
        <fullName evidence="10">General secretion pathway protein H</fullName>
    </alternativeName>
</protein>
<dbReference type="AlphaFoldDB" id="A0A432WUD8"/>
<dbReference type="Pfam" id="PF12019">
    <property type="entry name" value="GspH"/>
    <property type="match status" value="1"/>
</dbReference>
<dbReference type="InterPro" id="IPR022346">
    <property type="entry name" value="T2SS_GspH"/>
</dbReference>
<keyword evidence="6" id="KW-0812">Transmembrane</keyword>
<dbReference type="Gene3D" id="3.55.40.10">
    <property type="entry name" value="minor pseudopilin epsh domain"/>
    <property type="match status" value="1"/>
</dbReference>
<proteinExistence type="inferred from homology"/>
<dbReference type="RefSeq" id="WP_126806583.1">
    <property type="nucleotide sequence ID" value="NZ_PIPP01000002.1"/>
</dbReference>
<keyword evidence="7" id="KW-1133">Transmembrane helix</keyword>
<reference evidence="13" key="1">
    <citation type="journal article" date="2018" name="Front. Microbiol.">
        <title>Genome-Based Analysis Reveals the Taxonomy and Diversity of the Family Idiomarinaceae.</title>
        <authorList>
            <person name="Liu Y."/>
            <person name="Lai Q."/>
            <person name="Shao Z."/>
        </authorList>
    </citation>
    <scope>NUCLEOTIDE SEQUENCE [LARGE SCALE GENOMIC DNA]</scope>
    <source>
        <strain evidence="13">AIS</strain>
    </source>
</reference>
<evidence type="ECO:0000256" key="7">
    <source>
        <dbReference type="ARBA" id="ARBA00022989"/>
    </source>
</evidence>
<evidence type="ECO:0000313" key="12">
    <source>
        <dbReference type="EMBL" id="RUO37390.1"/>
    </source>
</evidence>
<gene>
    <name evidence="12" type="ORF">CWE13_05370</name>
</gene>
<evidence type="ECO:0000256" key="10">
    <source>
        <dbReference type="ARBA" id="ARBA00030775"/>
    </source>
</evidence>
<keyword evidence="5" id="KW-0997">Cell inner membrane</keyword>